<dbReference type="HAMAP" id="MF_00040">
    <property type="entry name" value="RRF"/>
    <property type="match status" value="1"/>
</dbReference>
<protein>
    <submittedName>
        <fullName evidence="5">Ribosome recycling factor</fullName>
    </submittedName>
</protein>
<name>A0A9K3PQ27_9STRA</name>
<reference evidence="5" key="1">
    <citation type="journal article" date="2021" name="Sci. Rep.">
        <title>Diploid genomic architecture of Nitzschia inconspicua, an elite biomass production diatom.</title>
        <authorList>
            <person name="Oliver A."/>
            <person name="Podell S."/>
            <person name="Pinowska A."/>
            <person name="Traller J.C."/>
            <person name="Smith S.R."/>
            <person name="McClure R."/>
            <person name="Beliaev A."/>
            <person name="Bohutskyi P."/>
            <person name="Hill E.A."/>
            <person name="Rabines A."/>
            <person name="Zheng H."/>
            <person name="Allen L.Z."/>
            <person name="Kuo A."/>
            <person name="Grigoriev I.V."/>
            <person name="Allen A.E."/>
            <person name="Hazlebeck D."/>
            <person name="Allen E.E."/>
        </authorList>
    </citation>
    <scope>NUCLEOTIDE SEQUENCE</scope>
    <source>
        <strain evidence="5">Hildebrandi</strain>
    </source>
</reference>
<reference evidence="5" key="2">
    <citation type="submission" date="2021-04" db="EMBL/GenBank/DDBJ databases">
        <authorList>
            <person name="Podell S."/>
        </authorList>
    </citation>
    <scope>NUCLEOTIDE SEQUENCE</scope>
    <source>
        <strain evidence="5">Hildebrandi</strain>
    </source>
</reference>
<evidence type="ECO:0000259" key="4">
    <source>
        <dbReference type="Pfam" id="PF01765"/>
    </source>
</evidence>
<dbReference type="PANTHER" id="PTHR20982:SF3">
    <property type="entry name" value="MITOCHONDRIAL RIBOSOME RECYCLING FACTOR PSEUDO 1"/>
    <property type="match status" value="1"/>
</dbReference>
<keyword evidence="2" id="KW-0963">Cytoplasm</keyword>
<comment type="subcellular location">
    <subcellularLocation>
        <location evidence="1">Cytoplasm</location>
    </subcellularLocation>
</comment>
<dbReference type="GO" id="GO:0005739">
    <property type="term" value="C:mitochondrion"/>
    <property type="evidence" value="ECO:0007669"/>
    <property type="project" value="TreeGrafter"/>
</dbReference>
<dbReference type="InterPro" id="IPR002661">
    <property type="entry name" value="Ribosome_recyc_fac"/>
</dbReference>
<keyword evidence="3" id="KW-0648">Protein biosynthesis</keyword>
<keyword evidence="6" id="KW-1185">Reference proteome</keyword>
<dbReference type="OrthoDB" id="407355at2759"/>
<evidence type="ECO:0000313" key="5">
    <source>
        <dbReference type="EMBL" id="KAG7355497.1"/>
    </source>
</evidence>
<dbReference type="NCBIfam" id="TIGR00496">
    <property type="entry name" value="frr"/>
    <property type="match status" value="1"/>
</dbReference>
<accession>A0A9K3PQ27</accession>
<dbReference type="GO" id="GO:0043023">
    <property type="term" value="F:ribosomal large subunit binding"/>
    <property type="evidence" value="ECO:0007669"/>
    <property type="project" value="TreeGrafter"/>
</dbReference>
<dbReference type="GO" id="GO:0006412">
    <property type="term" value="P:translation"/>
    <property type="evidence" value="ECO:0007669"/>
    <property type="project" value="UniProtKB-KW"/>
</dbReference>
<dbReference type="PANTHER" id="PTHR20982">
    <property type="entry name" value="RIBOSOME RECYCLING FACTOR"/>
    <property type="match status" value="1"/>
</dbReference>
<sequence length="238" mass="25853">MQKFALASIAAVAALSSSTYVMVSAFSQHHPFANISPLRASFPPKCVSLSMVATVQDATGDVVERMGKSVESVIQNLNTIRTGRASPAILDRVKADYYGVETPINQMATITTPSAQQLTIDPFDKSSLGTIERAIIDSDVGLTPQNDGIVIRLNVPDLTEDRRKEMMKQCKAIGEEGKVAIRNIRRSGVDAIKKLEKAGEISEDESKSGQEEIQKMTDAKVKEIDGIVAKKEKEVMTV</sequence>
<dbReference type="InterPro" id="IPR023584">
    <property type="entry name" value="Ribosome_recyc_fac_dom"/>
</dbReference>
<evidence type="ECO:0000313" key="6">
    <source>
        <dbReference type="Proteomes" id="UP000693970"/>
    </source>
</evidence>
<gene>
    <name evidence="5" type="ORF">IV203_000183</name>
</gene>
<proteinExistence type="inferred from homology"/>
<dbReference type="Pfam" id="PF01765">
    <property type="entry name" value="RRF"/>
    <property type="match status" value="1"/>
</dbReference>
<evidence type="ECO:0000256" key="2">
    <source>
        <dbReference type="ARBA" id="ARBA00022490"/>
    </source>
</evidence>
<dbReference type="AlphaFoldDB" id="A0A9K3PQ27"/>
<organism evidence="5 6">
    <name type="scientific">Nitzschia inconspicua</name>
    <dbReference type="NCBI Taxonomy" id="303405"/>
    <lineage>
        <taxon>Eukaryota</taxon>
        <taxon>Sar</taxon>
        <taxon>Stramenopiles</taxon>
        <taxon>Ochrophyta</taxon>
        <taxon>Bacillariophyta</taxon>
        <taxon>Bacillariophyceae</taxon>
        <taxon>Bacillariophycidae</taxon>
        <taxon>Bacillariales</taxon>
        <taxon>Bacillariaceae</taxon>
        <taxon>Nitzschia</taxon>
    </lineage>
</organism>
<dbReference type="FunFam" id="1.10.132.20:FF:000001">
    <property type="entry name" value="Ribosome-recycling factor"/>
    <property type="match status" value="1"/>
</dbReference>
<dbReference type="Proteomes" id="UP000693970">
    <property type="component" value="Unassembled WGS sequence"/>
</dbReference>
<dbReference type="CDD" id="cd00520">
    <property type="entry name" value="RRF"/>
    <property type="match status" value="1"/>
</dbReference>
<dbReference type="EMBL" id="JAGRRH010000015">
    <property type="protein sequence ID" value="KAG7355497.1"/>
    <property type="molecule type" value="Genomic_DNA"/>
</dbReference>
<dbReference type="FunFam" id="3.30.1360.40:FF:000001">
    <property type="entry name" value="Ribosome-recycling factor"/>
    <property type="match status" value="1"/>
</dbReference>
<evidence type="ECO:0000256" key="3">
    <source>
        <dbReference type="ARBA" id="ARBA00022917"/>
    </source>
</evidence>
<comment type="caution">
    <text evidence="5">The sequence shown here is derived from an EMBL/GenBank/DDBJ whole genome shotgun (WGS) entry which is preliminary data.</text>
</comment>
<feature type="domain" description="Ribosome recycling factor" evidence="4">
    <location>
        <begin position="75"/>
        <end position="236"/>
    </location>
</feature>
<evidence type="ECO:0000256" key="1">
    <source>
        <dbReference type="ARBA" id="ARBA00004496"/>
    </source>
</evidence>